<keyword evidence="12 18" id="KW-0067">ATP-binding</keyword>
<evidence type="ECO:0000256" key="6">
    <source>
        <dbReference type="ARBA" id="ARBA00013023"/>
    </source>
</evidence>
<protein>
    <recommendedName>
        <fullName evidence="8">Dihydrofolate synthase/folylpolyglutamate synthase</fullName>
        <ecNumber evidence="6">6.3.2.12</ecNumber>
        <ecNumber evidence="7">6.3.2.17</ecNumber>
    </recommendedName>
    <alternativeName>
        <fullName evidence="15">Tetrahydrofolylpolyglutamate synthase</fullName>
    </alternativeName>
</protein>
<dbReference type="FunFam" id="3.40.1190.10:FF:000004">
    <property type="entry name" value="Dihydrofolate synthase/folylpolyglutamate synthase"/>
    <property type="match status" value="1"/>
</dbReference>
<name>A0A2X4WA89_LEDLE</name>
<evidence type="ECO:0000259" key="20">
    <source>
        <dbReference type="Pfam" id="PF08245"/>
    </source>
</evidence>
<dbReference type="InterPro" id="IPR004101">
    <property type="entry name" value="Mur_ligase_C"/>
</dbReference>
<comment type="cofactor">
    <cofactor evidence="1">
        <name>Mg(2+)</name>
        <dbReference type="ChEBI" id="CHEBI:18420"/>
    </cofactor>
</comment>
<evidence type="ECO:0000256" key="15">
    <source>
        <dbReference type="ARBA" id="ARBA00030592"/>
    </source>
</evidence>
<proteinExistence type="inferred from homology"/>
<dbReference type="Gene3D" id="3.40.1190.10">
    <property type="entry name" value="Mur-like, catalytic domain"/>
    <property type="match status" value="1"/>
</dbReference>
<evidence type="ECO:0000256" key="13">
    <source>
        <dbReference type="ARBA" id="ARBA00022842"/>
    </source>
</evidence>
<dbReference type="GO" id="GO:0008841">
    <property type="term" value="F:dihydrofolate synthase activity"/>
    <property type="evidence" value="ECO:0007669"/>
    <property type="project" value="UniProtKB-EC"/>
</dbReference>
<dbReference type="STRING" id="1348624.GCA_001591545_00626"/>
<comment type="catalytic activity">
    <reaction evidence="17">
        <text>7,8-dihydropteroate + L-glutamate + ATP = 7,8-dihydrofolate + ADP + phosphate + H(+)</text>
        <dbReference type="Rhea" id="RHEA:23584"/>
        <dbReference type="ChEBI" id="CHEBI:15378"/>
        <dbReference type="ChEBI" id="CHEBI:17839"/>
        <dbReference type="ChEBI" id="CHEBI:29985"/>
        <dbReference type="ChEBI" id="CHEBI:30616"/>
        <dbReference type="ChEBI" id="CHEBI:43474"/>
        <dbReference type="ChEBI" id="CHEBI:57451"/>
        <dbReference type="ChEBI" id="CHEBI:456216"/>
        <dbReference type="EC" id="6.3.2.12"/>
    </reaction>
</comment>
<dbReference type="SUPFAM" id="SSF53244">
    <property type="entry name" value="MurD-like peptide ligases, peptide-binding domain"/>
    <property type="match status" value="1"/>
</dbReference>
<comment type="pathway">
    <text evidence="2">Cofactor biosynthesis; tetrahydrofolate biosynthesis; 7,8-dihydrofolate from 2-amino-4-hydroxy-6-hydroxymethyl-7,8-dihydropteridine diphosphate and 4-aminobenzoate: step 2/2.</text>
</comment>
<comment type="pathway">
    <text evidence="3">Cofactor biosynthesis; tetrahydrofolylpolyglutamate biosynthesis.</text>
</comment>
<keyword evidence="13" id="KW-0460">Magnesium</keyword>
<comment type="similarity">
    <text evidence="4 18">Belongs to the folylpolyglutamate synthase family.</text>
</comment>
<dbReference type="SUPFAM" id="SSF53623">
    <property type="entry name" value="MurD-like peptide ligases, catalytic domain"/>
    <property type="match status" value="1"/>
</dbReference>
<evidence type="ECO:0000256" key="10">
    <source>
        <dbReference type="ARBA" id="ARBA00022723"/>
    </source>
</evidence>
<keyword evidence="11 18" id="KW-0547">Nucleotide-binding</keyword>
<dbReference type="PANTHER" id="PTHR11136">
    <property type="entry name" value="FOLYLPOLYGLUTAMATE SYNTHASE-RELATED"/>
    <property type="match status" value="1"/>
</dbReference>
<feature type="domain" description="Mur ligase C-terminal" evidence="19">
    <location>
        <begin position="301"/>
        <end position="418"/>
    </location>
</feature>
<dbReference type="Proteomes" id="UP000249134">
    <property type="component" value="Chromosome 1"/>
</dbReference>
<dbReference type="GO" id="GO:0046656">
    <property type="term" value="P:folic acid biosynthetic process"/>
    <property type="evidence" value="ECO:0007669"/>
    <property type="project" value="UniProtKB-KW"/>
</dbReference>
<evidence type="ECO:0000313" key="22">
    <source>
        <dbReference type="Proteomes" id="UP000249134"/>
    </source>
</evidence>
<dbReference type="PANTHER" id="PTHR11136:SF0">
    <property type="entry name" value="DIHYDROFOLATE SYNTHETASE-RELATED"/>
    <property type="match status" value="1"/>
</dbReference>
<dbReference type="EC" id="6.3.2.12" evidence="6"/>
<evidence type="ECO:0000256" key="1">
    <source>
        <dbReference type="ARBA" id="ARBA00001946"/>
    </source>
</evidence>
<evidence type="ECO:0000313" key="21">
    <source>
        <dbReference type="EMBL" id="SQI55792.1"/>
    </source>
</evidence>
<gene>
    <name evidence="21" type="primary">fgs</name>
    <name evidence="21" type="ORF">NCTC4824_01540</name>
</gene>
<organism evidence="21 22">
    <name type="scientific">Lederbergia lenta</name>
    <name type="common">Bacillus lentus</name>
    <dbReference type="NCBI Taxonomy" id="1467"/>
    <lineage>
        <taxon>Bacteria</taxon>
        <taxon>Bacillati</taxon>
        <taxon>Bacillota</taxon>
        <taxon>Bacilli</taxon>
        <taxon>Bacillales</taxon>
        <taxon>Bacillaceae</taxon>
        <taxon>Lederbergia</taxon>
    </lineage>
</organism>
<reference evidence="21 22" key="1">
    <citation type="submission" date="2018-06" db="EMBL/GenBank/DDBJ databases">
        <authorList>
            <consortium name="Pathogen Informatics"/>
            <person name="Doyle S."/>
        </authorList>
    </citation>
    <scope>NUCLEOTIDE SEQUENCE [LARGE SCALE GENOMIC DNA]</scope>
    <source>
        <strain evidence="21 22">NCTC4824</strain>
    </source>
</reference>
<dbReference type="PROSITE" id="PS01011">
    <property type="entry name" value="FOLYLPOLYGLU_SYNT_1"/>
    <property type="match status" value="1"/>
</dbReference>
<dbReference type="NCBIfam" id="TIGR01499">
    <property type="entry name" value="folC"/>
    <property type="match status" value="1"/>
</dbReference>
<dbReference type="InterPro" id="IPR013221">
    <property type="entry name" value="Mur_ligase_cen"/>
</dbReference>
<comment type="subunit">
    <text evidence="5">Monomer.</text>
</comment>
<keyword evidence="22" id="KW-1185">Reference proteome</keyword>
<accession>A0A2X4WA89</accession>
<evidence type="ECO:0000256" key="12">
    <source>
        <dbReference type="ARBA" id="ARBA00022840"/>
    </source>
</evidence>
<evidence type="ECO:0000256" key="5">
    <source>
        <dbReference type="ARBA" id="ARBA00011245"/>
    </source>
</evidence>
<evidence type="ECO:0000256" key="18">
    <source>
        <dbReference type="PIRNR" id="PIRNR001563"/>
    </source>
</evidence>
<dbReference type="Gene3D" id="3.90.190.20">
    <property type="entry name" value="Mur ligase, C-terminal domain"/>
    <property type="match status" value="1"/>
</dbReference>
<dbReference type="InterPro" id="IPR036615">
    <property type="entry name" value="Mur_ligase_C_dom_sf"/>
</dbReference>
<dbReference type="GO" id="GO:0005524">
    <property type="term" value="F:ATP binding"/>
    <property type="evidence" value="ECO:0007669"/>
    <property type="project" value="UniProtKB-KW"/>
</dbReference>
<dbReference type="GO" id="GO:0004326">
    <property type="term" value="F:tetrahydrofolylpolyglutamate synthase activity"/>
    <property type="evidence" value="ECO:0007669"/>
    <property type="project" value="UniProtKB-EC"/>
</dbReference>
<dbReference type="PROSITE" id="PS01012">
    <property type="entry name" value="FOLYLPOLYGLU_SYNT_2"/>
    <property type="match status" value="1"/>
</dbReference>
<evidence type="ECO:0000256" key="14">
    <source>
        <dbReference type="ARBA" id="ARBA00022909"/>
    </source>
</evidence>
<keyword evidence="9 18" id="KW-0436">Ligase</keyword>
<dbReference type="Pfam" id="PF02875">
    <property type="entry name" value="Mur_ligase_C"/>
    <property type="match status" value="1"/>
</dbReference>
<evidence type="ECO:0000256" key="8">
    <source>
        <dbReference type="ARBA" id="ARBA00019357"/>
    </source>
</evidence>
<comment type="catalytic activity">
    <reaction evidence="16">
        <text>(6S)-5,6,7,8-tetrahydrofolyl-(gamma-L-Glu)(n) + L-glutamate + ATP = (6S)-5,6,7,8-tetrahydrofolyl-(gamma-L-Glu)(n+1) + ADP + phosphate + H(+)</text>
        <dbReference type="Rhea" id="RHEA:10580"/>
        <dbReference type="Rhea" id="RHEA-COMP:14738"/>
        <dbReference type="Rhea" id="RHEA-COMP:14740"/>
        <dbReference type="ChEBI" id="CHEBI:15378"/>
        <dbReference type="ChEBI" id="CHEBI:29985"/>
        <dbReference type="ChEBI" id="CHEBI:30616"/>
        <dbReference type="ChEBI" id="CHEBI:43474"/>
        <dbReference type="ChEBI" id="CHEBI:141005"/>
        <dbReference type="ChEBI" id="CHEBI:456216"/>
        <dbReference type="EC" id="6.3.2.17"/>
    </reaction>
</comment>
<feature type="domain" description="Mur ligase central" evidence="20">
    <location>
        <begin position="46"/>
        <end position="273"/>
    </location>
</feature>
<dbReference type="GO" id="GO:0005737">
    <property type="term" value="C:cytoplasm"/>
    <property type="evidence" value="ECO:0007669"/>
    <property type="project" value="TreeGrafter"/>
</dbReference>
<keyword evidence="14" id="KW-0289">Folate biosynthesis</keyword>
<evidence type="ECO:0000256" key="2">
    <source>
        <dbReference type="ARBA" id="ARBA00004799"/>
    </source>
</evidence>
<evidence type="ECO:0000259" key="19">
    <source>
        <dbReference type="Pfam" id="PF02875"/>
    </source>
</evidence>
<evidence type="ECO:0000256" key="3">
    <source>
        <dbReference type="ARBA" id="ARBA00005150"/>
    </source>
</evidence>
<evidence type="ECO:0000256" key="11">
    <source>
        <dbReference type="ARBA" id="ARBA00022741"/>
    </source>
</evidence>
<dbReference type="GO" id="GO:0046872">
    <property type="term" value="F:metal ion binding"/>
    <property type="evidence" value="ECO:0007669"/>
    <property type="project" value="UniProtKB-KW"/>
</dbReference>
<evidence type="ECO:0000256" key="4">
    <source>
        <dbReference type="ARBA" id="ARBA00008276"/>
    </source>
</evidence>
<sequence>MFHTYDESLDWIHSRLRFGIKPGLNRMKWMLEKLDHPQKKIKAVHVGGTNGKGSTVAYCRSILVEAGYEVGTFTSPYIEQFNERISLNGRPISDDEITSLVNTIKPLADELEETELGSPTEFEIITAMAIYYFGVMNPVDITVFEVGLGGRYDSTNVIEPILTVITNVGMDHTQILGNSLEEIAYEKAGIIKQSTPIFTAVKDDRAFKVIQKEAKEKEAQLLQLGHDFVVKDILSTEYSERFAYKSVTETIENLEIRLLGHHQIENAAGAVAALLWLHGQGTIRLNKEVIRAGLVKANWPGRLEVLQKEPTIMVDGAHNPEGLRALTAALENRFFGKKLKVVFAALKDKDLTEMCTILNDMNAELYVTEFDFPRAATAEEFKKMTGNQTIITHSDWKILINNLKNTMQYNEVLVVTGSLYFISLVRPFLKDQIAKLNIE</sequence>
<dbReference type="InterPro" id="IPR018109">
    <property type="entry name" value="Folylpolyglutamate_synth_CS"/>
</dbReference>
<dbReference type="EC" id="6.3.2.17" evidence="7"/>
<dbReference type="AlphaFoldDB" id="A0A2X4WA89"/>
<dbReference type="PIRSF" id="PIRSF001563">
    <property type="entry name" value="Folylpolyglu_synth"/>
    <property type="match status" value="1"/>
</dbReference>
<dbReference type="RefSeq" id="WP_066137178.1">
    <property type="nucleotide sequence ID" value="NZ_CBCSGM010000001.1"/>
</dbReference>
<dbReference type="Pfam" id="PF08245">
    <property type="entry name" value="Mur_ligase_M"/>
    <property type="match status" value="1"/>
</dbReference>
<evidence type="ECO:0000256" key="9">
    <source>
        <dbReference type="ARBA" id="ARBA00022598"/>
    </source>
</evidence>
<evidence type="ECO:0000256" key="17">
    <source>
        <dbReference type="ARBA" id="ARBA00049161"/>
    </source>
</evidence>
<dbReference type="InterPro" id="IPR001645">
    <property type="entry name" value="Folylpolyglutamate_synth"/>
</dbReference>
<evidence type="ECO:0000256" key="7">
    <source>
        <dbReference type="ARBA" id="ARBA00013025"/>
    </source>
</evidence>
<dbReference type="KEGG" id="blen:NCTC4824_01540"/>
<dbReference type="EMBL" id="LS483476">
    <property type="protein sequence ID" value="SQI55792.1"/>
    <property type="molecule type" value="Genomic_DNA"/>
</dbReference>
<evidence type="ECO:0000256" key="16">
    <source>
        <dbReference type="ARBA" id="ARBA00047493"/>
    </source>
</evidence>
<keyword evidence="10" id="KW-0479">Metal-binding</keyword>
<dbReference type="InterPro" id="IPR036565">
    <property type="entry name" value="Mur-like_cat_sf"/>
</dbReference>